<dbReference type="InterPro" id="IPR021866">
    <property type="entry name" value="SpoIIAA-like"/>
</dbReference>
<dbReference type="KEGG" id="rti:DC20_02370"/>
<dbReference type="Proteomes" id="UP000061382">
    <property type="component" value="Chromosome"/>
</dbReference>
<dbReference type="RefSeq" id="WP_062545756.1">
    <property type="nucleotide sequence ID" value="NZ_CP012643.1"/>
</dbReference>
<name>A0A0P0C7S4_9BACT</name>
<dbReference type="EMBL" id="CP012643">
    <property type="protein sequence ID" value="ALJ01142.1"/>
    <property type="molecule type" value="Genomic_DNA"/>
</dbReference>
<gene>
    <name evidence="1" type="ORF">DC20_02370</name>
</gene>
<evidence type="ECO:0008006" key="3">
    <source>
        <dbReference type="Google" id="ProtNLM"/>
    </source>
</evidence>
<sequence>MTQEYKNIFGKAFLNVTVDRVNRWVHTDWFGYLTEDNVRTGALAYTEAVRNSGFTCVLNDTSRVVGGWDHSLSWVVNEWSPQAAVAGVEHFALITTPESFAEVTANNFYSSITAFEVQIFDSLGKAQQWLQQYSLRKRILNR</sequence>
<dbReference type="STRING" id="512763.DC20_02370"/>
<accession>A0A0P0C7S4</accession>
<keyword evidence="2" id="KW-1185">Reference proteome</keyword>
<reference evidence="1 2" key="1">
    <citation type="submission" date="2015-08" db="EMBL/GenBank/DDBJ databases">
        <title>Complete genome sequence of Rufibacter tibetensis strain 1351t, a radiation-resistant bacterium from tibet plateau.</title>
        <authorList>
            <person name="Dai J."/>
        </authorList>
    </citation>
    <scope>NUCLEOTIDE SEQUENCE [LARGE SCALE GENOMIC DNA]</scope>
    <source>
        <strain evidence="1 2">1351</strain>
    </source>
</reference>
<dbReference type="SUPFAM" id="SSF52091">
    <property type="entry name" value="SpoIIaa-like"/>
    <property type="match status" value="1"/>
</dbReference>
<dbReference type="PATRIC" id="fig|512763.3.peg.531"/>
<evidence type="ECO:0000313" key="2">
    <source>
        <dbReference type="Proteomes" id="UP000061382"/>
    </source>
</evidence>
<dbReference type="OrthoDB" id="882485at2"/>
<dbReference type="AlphaFoldDB" id="A0A0P0C7S4"/>
<organism evidence="1 2">
    <name type="scientific">Rufibacter tibetensis</name>
    <dbReference type="NCBI Taxonomy" id="512763"/>
    <lineage>
        <taxon>Bacteria</taxon>
        <taxon>Pseudomonadati</taxon>
        <taxon>Bacteroidota</taxon>
        <taxon>Cytophagia</taxon>
        <taxon>Cytophagales</taxon>
        <taxon>Hymenobacteraceae</taxon>
        <taxon>Rufibacter</taxon>
    </lineage>
</organism>
<dbReference type="InterPro" id="IPR036513">
    <property type="entry name" value="STAS_dom_sf"/>
</dbReference>
<protein>
    <recommendedName>
        <fullName evidence="3">STAS/SEC14 domain-containing protein</fullName>
    </recommendedName>
</protein>
<proteinExistence type="predicted"/>
<evidence type="ECO:0000313" key="1">
    <source>
        <dbReference type="EMBL" id="ALJ01142.1"/>
    </source>
</evidence>
<dbReference type="Pfam" id="PF11964">
    <property type="entry name" value="SpoIIAA-like"/>
    <property type="match status" value="1"/>
</dbReference>